<feature type="compositionally biased region" description="Polar residues" evidence="1">
    <location>
        <begin position="561"/>
        <end position="581"/>
    </location>
</feature>
<dbReference type="Proteomes" id="UP001159363">
    <property type="component" value="Chromosome 3"/>
</dbReference>
<evidence type="ECO:0000313" key="3">
    <source>
        <dbReference type="Proteomes" id="UP001159363"/>
    </source>
</evidence>
<feature type="region of interest" description="Disordered" evidence="1">
    <location>
        <begin position="1"/>
        <end position="24"/>
    </location>
</feature>
<proteinExistence type="predicted"/>
<organism evidence="2 3">
    <name type="scientific">Dryococelus australis</name>
    <dbReference type="NCBI Taxonomy" id="614101"/>
    <lineage>
        <taxon>Eukaryota</taxon>
        <taxon>Metazoa</taxon>
        <taxon>Ecdysozoa</taxon>
        <taxon>Arthropoda</taxon>
        <taxon>Hexapoda</taxon>
        <taxon>Insecta</taxon>
        <taxon>Pterygota</taxon>
        <taxon>Neoptera</taxon>
        <taxon>Polyneoptera</taxon>
        <taxon>Phasmatodea</taxon>
        <taxon>Verophasmatodea</taxon>
        <taxon>Anareolatae</taxon>
        <taxon>Phasmatidae</taxon>
        <taxon>Eurycanthinae</taxon>
        <taxon>Dryococelus</taxon>
    </lineage>
</organism>
<dbReference type="EMBL" id="JARBHB010000003">
    <property type="protein sequence ID" value="KAJ8891036.1"/>
    <property type="molecule type" value="Genomic_DNA"/>
</dbReference>
<sequence length="807" mass="90520">MEQHRNTRTGETGVQQVNPPTSGFIRHKSYLRKSGSDLATPHDMREAAHSRIALAGSALHEQVHSWTPIRCLKSAQLKAMLNAAVHPGCVVIRYHKNSRSVLKHDASSPGKSQLCATHVCRNTMTCDNYPDHHAISWEWAAVKRDMKFSTHLHSSKFWHCSHLSTEKSFTYRWVMDKEIAGSILVSLTVKSFSLLICQDNPEWIHRAFPTLLMLPEADSRRRLTTAGHTHLHVFLVRCPDGKRSRAQGYARLFRARCLEFWAPFTGCRQQPMARDKLLLAVYNIEVYRVLKFIREKSLALVIARDPRISRVYLATNASDYVEVFNTSCSGRSFDGSSWLFLRKASLEKKLSAPISRATKYETVLAVNIFALLCHRIVMTGLRAIVVSASKLENVPGNNAYILRYRAWNKPFLTMSENSETSVSNARDVLKAVNTLRSAHIYWNLRQIINESPISTTAGTPILSVSVLELNIVLLLQTTPETTLFFTALQDTELENSSGSLPTHILLRAKLELSAIRAQRFSGSFGVYVSCQRLVNVASDEKRAGSGGSGFALSPWRKTLTHNRSSETAVQGEPTPTETSALSRRVHHTSHSLPPSPISLIPIGSPLWPASLLSDVVEDISNGFFVIDVPPEGRRSFSSLAVNQEVIIPGMRTTLAIFWVARYGTTAEEYPYFRTYFRSVRPYRRRLRRMRVERSAYGAAPECNGGVNEKSPVLNPVLFAGRRVVYLLNHRGSEEDLKRPPHTDGSMQMFDTSWRTVVQTSLSSVTADNQCLADIGIFVRKTVESSLQVIELANFSGLYSLVVIKQVP</sequence>
<comment type="caution">
    <text evidence="2">The sequence shown here is derived from an EMBL/GenBank/DDBJ whole genome shotgun (WGS) entry which is preliminary data.</text>
</comment>
<feature type="region of interest" description="Disordered" evidence="1">
    <location>
        <begin position="561"/>
        <end position="592"/>
    </location>
</feature>
<accession>A0ABQ9I3W3</accession>
<keyword evidence="3" id="KW-1185">Reference proteome</keyword>
<name>A0ABQ9I3W3_9NEOP</name>
<gene>
    <name evidence="2" type="ORF">PR048_010545</name>
</gene>
<protein>
    <submittedName>
        <fullName evidence="2">Uncharacterized protein</fullName>
    </submittedName>
</protein>
<evidence type="ECO:0000256" key="1">
    <source>
        <dbReference type="SAM" id="MobiDB-lite"/>
    </source>
</evidence>
<reference evidence="2 3" key="1">
    <citation type="submission" date="2023-02" db="EMBL/GenBank/DDBJ databases">
        <title>LHISI_Scaffold_Assembly.</title>
        <authorList>
            <person name="Stuart O.P."/>
            <person name="Cleave R."/>
            <person name="Magrath M.J.L."/>
            <person name="Mikheyev A.S."/>
        </authorList>
    </citation>
    <scope>NUCLEOTIDE SEQUENCE [LARGE SCALE GENOMIC DNA]</scope>
    <source>
        <strain evidence="2">Daus_M_001</strain>
        <tissue evidence="2">Leg muscle</tissue>
    </source>
</reference>
<feature type="compositionally biased region" description="Polar residues" evidence="1">
    <location>
        <begin position="9"/>
        <end position="21"/>
    </location>
</feature>
<evidence type="ECO:0000313" key="2">
    <source>
        <dbReference type="EMBL" id="KAJ8891036.1"/>
    </source>
</evidence>